<keyword evidence="1" id="KW-0812">Transmembrane</keyword>
<keyword evidence="1" id="KW-0472">Membrane</keyword>
<feature type="non-terminal residue" evidence="2">
    <location>
        <position position="151"/>
    </location>
</feature>
<organism evidence="2 3">
    <name type="scientific">Perkinsus olseni</name>
    <name type="common">Perkinsus atlanticus</name>
    <dbReference type="NCBI Taxonomy" id="32597"/>
    <lineage>
        <taxon>Eukaryota</taxon>
        <taxon>Sar</taxon>
        <taxon>Alveolata</taxon>
        <taxon>Perkinsozoa</taxon>
        <taxon>Perkinsea</taxon>
        <taxon>Perkinsida</taxon>
        <taxon>Perkinsidae</taxon>
        <taxon>Perkinsus</taxon>
    </lineage>
</organism>
<accession>A0A7J6T885</accession>
<feature type="transmembrane region" description="Helical" evidence="1">
    <location>
        <begin position="90"/>
        <end position="111"/>
    </location>
</feature>
<dbReference type="AlphaFoldDB" id="A0A7J6T885"/>
<evidence type="ECO:0000313" key="3">
    <source>
        <dbReference type="Proteomes" id="UP000574390"/>
    </source>
</evidence>
<gene>
    <name evidence="2" type="ORF">FOZ62_014843</name>
</gene>
<name>A0A7J6T885_PEROL</name>
<reference evidence="2 3" key="1">
    <citation type="submission" date="2020-04" db="EMBL/GenBank/DDBJ databases">
        <title>Perkinsus olseni comparative genomics.</title>
        <authorList>
            <person name="Bogema D.R."/>
        </authorList>
    </citation>
    <scope>NUCLEOTIDE SEQUENCE [LARGE SCALE GENOMIC DNA]</scope>
    <source>
        <strain evidence="2">ATCC PRA-205</strain>
    </source>
</reference>
<dbReference type="EMBL" id="JABANM010009195">
    <property type="protein sequence ID" value="KAF4741305.1"/>
    <property type="molecule type" value="Genomic_DNA"/>
</dbReference>
<feature type="non-terminal residue" evidence="2">
    <location>
        <position position="1"/>
    </location>
</feature>
<evidence type="ECO:0000256" key="1">
    <source>
        <dbReference type="SAM" id="Phobius"/>
    </source>
</evidence>
<keyword evidence="1" id="KW-1133">Transmembrane helix</keyword>
<proteinExistence type="predicted"/>
<comment type="caution">
    <text evidence="2">The sequence shown here is derived from an EMBL/GenBank/DDBJ whole genome shotgun (WGS) entry which is preliminary data.</text>
</comment>
<sequence>SMLNDPLEVGWNTLDSLNTLSDAECTSFDVLAYSTNILVVKEALGIADQPYERPPFAFMSPITSFLSSFYWKPVSNCRRFDPAALSLGHVALSGSISVIAAIYTTAALLALPDHIFGTERYKLKPDEKPEARLVTSFPYNLVRHPAGAGFL</sequence>
<protein>
    <submittedName>
        <fullName evidence="2">Uncharacterized protein</fullName>
    </submittedName>
</protein>
<evidence type="ECO:0000313" key="2">
    <source>
        <dbReference type="EMBL" id="KAF4741305.1"/>
    </source>
</evidence>
<dbReference type="Proteomes" id="UP000574390">
    <property type="component" value="Unassembled WGS sequence"/>
</dbReference>